<dbReference type="PANTHER" id="PTHR33908:SF11">
    <property type="entry name" value="MEMBRANE PROTEIN"/>
    <property type="match status" value="1"/>
</dbReference>
<feature type="transmembrane region" description="Helical" evidence="8">
    <location>
        <begin position="229"/>
        <end position="249"/>
    </location>
</feature>
<feature type="transmembrane region" description="Helical" evidence="8">
    <location>
        <begin position="101"/>
        <end position="123"/>
    </location>
</feature>
<proteinExistence type="predicted"/>
<organism evidence="10 11">
    <name type="scientific">candidate division WWE3 bacterium RIFCSPHIGHO2_01_FULL_35_17</name>
    <dbReference type="NCBI Taxonomy" id="1802614"/>
    <lineage>
        <taxon>Bacteria</taxon>
        <taxon>Katanobacteria</taxon>
    </lineage>
</organism>
<feature type="domain" description="Glycosyltransferase RgtA/B/C/D-like" evidence="9">
    <location>
        <begin position="107"/>
        <end position="218"/>
    </location>
</feature>
<dbReference type="Proteomes" id="UP000176444">
    <property type="component" value="Unassembled WGS sequence"/>
</dbReference>
<dbReference type="Pfam" id="PF13231">
    <property type="entry name" value="PMT_2"/>
    <property type="match status" value="1"/>
</dbReference>
<keyword evidence="7 8" id="KW-0472">Membrane</keyword>
<evidence type="ECO:0000259" key="9">
    <source>
        <dbReference type="Pfam" id="PF13231"/>
    </source>
</evidence>
<keyword evidence="2" id="KW-1003">Cell membrane</keyword>
<evidence type="ECO:0000256" key="6">
    <source>
        <dbReference type="ARBA" id="ARBA00022989"/>
    </source>
</evidence>
<dbReference type="GO" id="GO:0005886">
    <property type="term" value="C:plasma membrane"/>
    <property type="evidence" value="ECO:0007669"/>
    <property type="project" value="UniProtKB-SubCell"/>
</dbReference>
<comment type="caution">
    <text evidence="10">The sequence shown here is derived from an EMBL/GenBank/DDBJ whole genome shotgun (WGS) entry which is preliminary data.</text>
</comment>
<comment type="subcellular location">
    <subcellularLocation>
        <location evidence="1">Cell membrane</location>
        <topology evidence="1">Multi-pass membrane protein</topology>
    </subcellularLocation>
</comment>
<evidence type="ECO:0000313" key="10">
    <source>
        <dbReference type="EMBL" id="OGC47981.1"/>
    </source>
</evidence>
<accession>A0A1F4USN4</accession>
<evidence type="ECO:0000256" key="4">
    <source>
        <dbReference type="ARBA" id="ARBA00022679"/>
    </source>
</evidence>
<keyword evidence="3" id="KW-0328">Glycosyltransferase</keyword>
<evidence type="ECO:0000256" key="8">
    <source>
        <dbReference type="SAM" id="Phobius"/>
    </source>
</evidence>
<dbReference type="AlphaFoldDB" id="A0A1F4USN4"/>
<dbReference type="EMBL" id="MEUX01000004">
    <property type="protein sequence ID" value="OGC47981.1"/>
    <property type="molecule type" value="Genomic_DNA"/>
</dbReference>
<keyword evidence="4" id="KW-0808">Transferase</keyword>
<feature type="transmembrane region" description="Helical" evidence="8">
    <location>
        <begin position="66"/>
        <end position="89"/>
    </location>
</feature>
<feature type="transmembrane region" description="Helical" evidence="8">
    <location>
        <begin position="342"/>
        <end position="366"/>
    </location>
</feature>
<evidence type="ECO:0000256" key="7">
    <source>
        <dbReference type="ARBA" id="ARBA00023136"/>
    </source>
</evidence>
<evidence type="ECO:0000256" key="3">
    <source>
        <dbReference type="ARBA" id="ARBA00022676"/>
    </source>
</evidence>
<feature type="transmembrane region" description="Helical" evidence="8">
    <location>
        <begin position="378"/>
        <end position="396"/>
    </location>
</feature>
<evidence type="ECO:0000256" key="5">
    <source>
        <dbReference type="ARBA" id="ARBA00022692"/>
    </source>
</evidence>
<feature type="transmembrane region" description="Helical" evidence="8">
    <location>
        <begin position="294"/>
        <end position="312"/>
    </location>
</feature>
<reference evidence="10 11" key="1">
    <citation type="journal article" date="2016" name="Nat. Commun.">
        <title>Thousands of microbial genomes shed light on interconnected biogeochemical processes in an aquifer system.</title>
        <authorList>
            <person name="Anantharaman K."/>
            <person name="Brown C.T."/>
            <person name="Hug L.A."/>
            <person name="Sharon I."/>
            <person name="Castelle C.J."/>
            <person name="Probst A.J."/>
            <person name="Thomas B.C."/>
            <person name="Singh A."/>
            <person name="Wilkins M.J."/>
            <person name="Karaoz U."/>
            <person name="Brodie E.L."/>
            <person name="Williams K.H."/>
            <person name="Hubbard S.S."/>
            <person name="Banfield J.F."/>
        </authorList>
    </citation>
    <scope>NUCLEOTIDE SEQUENCE [LARGE SCALE GENOMIC DNA]</scope>
</reference>
<dbReference type="GO" id="GO:0009103">
    <property type="term" value="P:lipopolysaccharide biosynthetic process"/>
    <property type="evidence" value="ECO:0007669"/>
    <property type="project" value="UniProtKB-ARBA"/>
</dbReference>
<dbReference type="InterPro" id="IPR038731">
    <property type="entry name" value="RgtA/B/C-like"/>
</dbReference>
<keyword evidence="5 8" id="KW-0812">Transmembrane</keyword>
<gene>
    <name evidence="10" type="ORF">A2713_00145</name>
</gene>
<dbReference type="PANTHER" id="PTHR33908">
    <property type="entry name" value="MANNOSYLTRANSFERASE YKCB-RELATED"/>
    <property type="match status" value="1"/>
</dbReference>
<feature type="transmembrane region" description="Helical" evidence="8">
    <location>
        <begin position="14"/>
        <end position="34"/>
    </location>
</feature>
<sequence length="525" mass="60452">MRIKLPKFPRFPRVVIYIFIFGLLLRVIGVWFGLPLQLNIDEPTLISSVVALKQNINPGHFEWPHLYFYINLLFYFVFGAFRKIVSIISGNPWLAEDPSPYFLISRSLSAIFGSLTIFSVYLISKEIFSERVGKISALVLAVLPIAVYEAHLAKMDTANTFFTSVAVYFIWQVHKKGDLKAFIYSGIWIGLSTSIKYNGALLFLPLLVAYLLRGERFLKIFSIQTLKKFLYSGISSIIAFYVGTPFAIIDYKKFFSAERNVGAMWQFQNVGQVEWINFPTEIFNTFILMYRQQLGLSIWIIFLILIILFLFFNKRSKGYVFLMLPTIFFSLYISRFDRSPGHYFLFLIPFYVPAISGFIVEIYDFMQAKFKNMLIAKLNIYMFTGLVLFTSIYPVLKSDFLLSRKDTRNSAFEWVRSNLNQETDFLYVSGEELKSIPFQKNNTERIKKVDRSLIKNVAPFYIVIGVNGVIKEDILGGDRDPASLSGNSGPILRDATLEFYADNENRLGPPIYIFKVNSVEPETGD</sequence>
<evidence type="ECO:0000256" key="1">
    <source>
        <dbReference type="ARBA" id="ARBA00004651"/>
    </source>
</evidence>
<dbReference type="GO" id="GO:0016763">
    <property type="term" value="F:pentosyltransferase activity"/>
    <property type="evidence" value="ECO:0007669"/>
    <property type="project" value="TreeGrafter"/>
</dbReference>
<evidence type="ECO:0000256" key="2">
    <source>
        <dbReference type="ARBA" id="ARBA00022475"/>
    </source>
</evidence>
<keyword evidence="6 8" id="KW-1133">Transmembrane helix</keyword>
<dbReference type="InterPro" id="IPR050297">
    <property type="entry name" value="LipidA_mod_glycosyltrf_83"/>
</dbReference>
<feature type="transmembrane region" description="Helical" evidence="8">
    <location>
        <begin position="319"/>
        <end position="336"/>
    </location>
</feature>
<protein>
    <recommendedName>
        <fullName evidence="9">Glycosyltransferase RgtA/B/C/D-like domain-containing protein</fullName>
    </recommendedName>
</protein>
<evidence type="ECO:0000313" key="11">
    <source>
        <dbReference type="Proteomes" id="UP000176444"/>
    </source>
</evidence>
<feature type="transmembrane region" description="Helical" evidence="8">
    <location>
        <begin position="181"/>
        <end position="208"/>
    </location>
</feature>
<name>A0A1F4USN4_UNCKA</name>